<keyword evidence="2" id="KW-1185">Reference proteome</keyword>
<evidence type="ECO:0000313" key="1">
    <source>
        <dbReference type="EMBL" id="CAB0010108.1"/>
    </source>
</evidence>
<dbReference type="AlphaFoldDB" id="A0A6H5H3Q3"/>
<dbReference type="EMBL" id="CADCXU010022777">
    <property type="protein sequence ID" value="CAB0010108.1"/>
    <property type="molecule type" value="Genomic_DNA"/>
</dbReference>
<reference evidence="1 2" key="1">
    <citation type="submission" date="2020-02" db="EMBL/GenBank/DDBJ databases">
        <authorList>
            <person name="Ferguson B K."/>
        </authorList>
    </citation>
    <scope>NUCLEOTIDE SEQUENCE [LARGE SCALE GENOMIC DNA]</scope>
</reference>
<gene>
    <name evidence="1" type="ORF">NTEN_LOCUS15165</name>
</gene>
<evidence type="ECO:0000313" key="2">
    <source>
        <dbReference type="Proteomes" id="UP000479000"/>
    </source>
</evidence>
<accession>A0A6H5H3Q3</accession>
<sequence length="89" mass="10017">MQGESINLVKDWARPYLIANSYVCLNTCRSIDFGSGSATNLTNPSTRKYRLQSWNILNPSRAVENRSFVDPMGVSRPKIGTTNRIIRVV</sequence>
<dbReference type="Proteomes" id="UP000479000">
    <property type="component" value="Unassembled WGS sequence"/>
</dbReference>
<proteinExistence type="predicted"/>
<name>A0A6H5H3Q3_9HEMI</name>
<protein>
    <submittedName>
        <fullName evidence="1">Uncharacterized protein</fullName>
    </submittedName>
</protein>
<organism evidence="1 2">
    <name type="scientific">Nesidiocoris tenuis</name>
    <dbReference type="NCBI Taxonomy" id="355587"/>
    <lineage>
        <taxon>Eukaryota</taxon>
        <taxon>Metazoa</taxon>
        <taxon>Ecdysozoa</taxon>
        <taxon>Arthropoda</taxon>
        <taxon>Hexapoda</taxon>
        <taxon>Insecta</taxon>
        <taxon>Pterygota</taxon>
        <taxon>Neoptera</taxon>
        <taxon>Paraneoptera</taxon>
        <taxon>Hemiptera</taxon>
        <taxon>Heteroptera</taxon>
        <taxon>Panheteroptera</taxon>
        <taxon>Cimicomorpha</taxon>
        <taxon>Miridae</taxon>
        <taxon>Dicyphina</taxon>
        <taxon>Nesidiocoris</taxon>
    </lineage>
</organism>